<sequence length="366" mass="41689">MFDEKHYVPVLKWKKGERNALKHLHRKQDITPLLEIQSPDKNKTIEDHLSGFQQSIEESWSKEDPIFVDVDSLYSSVENDTFIDGDVHPLKYIVSSVEMAGTHCIPVYSFYRYNTEEQYDIVLKELIDQYKRGLCIRLTPDDLSDLQTLSSDITDELEYFGLTEENVDIILDFKDISTRSVDQVVDELIQILLNFPKLNSWRTITFCGTSFPVQLSKKVPTKNNGSIPRVEWLTYQRLLKLNLARIPSFGDYTITNPMTSTDFDPRIMDMAPAIKYTTKSEFLIYRGSGVKASGEGFGQTKALAQDVISNPAYMGAAFSYGDNFIYERATNPESSRGNPTSWVTVNVNHHLEYVASQLSSSLVVSI</sequence>
<dbReference type="EMBL" id="CP121756">
    <property type="protein sequence ID" value="WGE06522.1"/>
    <property type="molecule type" value="Genomic_DNA"/>
</dbReference>
<evidence type="ECO:0000313" key="2">
    <source>
        <dbReference type="Proteomes" id="UP001217185"/>
    </source>
</evidence>
<reference evidence="1" key="1">
    <citation type="submission" date="2025-02" db="EMBL/GenBank/DDBJ databases">
        <title>Complete genome sequences of 52 Bacillus and Priestia strains isolated from West-African fermentations and 26 reference strains from the DSMZ collection.</title>
        <authorList>
            <person name="Wiedenbein E.S."/>
            <person name="Canoy T.S."/>
            <person name="Hui Y."/>
            <person name="Parkouda C."/>
            <person name="Dawende C."/>
            <person name="Ametefe E."/>
            <person name="Jespersen L."/>
            <person name="Nielsen D.S."/>
        </authorList>
    </citation>
    <scope>NUCLEOTIDE SEQUENCE</scope>
    <source>
        <strain evidence="1">PRO122</strain>
    </source>
</reference>
<protein>
    <submittedName>
        <fullName evidence="1">Beta family protein</fullName>
    </submittedName>
</protein>
<proteinExistence type="predicted"/>
<organism evidence="1 2">
    <name type="scientific">Bacillus subtilis</name>
    <dbReference type="NCBI Taxonomy" id="1423"/>
    <lineage>
        <taxon>Bacteria</taxon>
        <taxon>Bacillati</taxon>
        <taxon>Bacillota</taxon>
        <taxon>Bacilli</taxon>
        <taxon>Bacillales</taxon>
        <taxon>Bacillaceae</taxon>
        <taxon>Bacillus</taxon>
    </lineage>
</organism>
<accession>A0AC61YVD7</accession>
<gene>
    <name evidence="1" type="ORF">P5658_13185</name>
</gene>
<name>A0AC61YVD7_BACIU</name>
<evidence type="ECO:0000313" key="1">
    <source>
        <dbReference type="EMBL" id="WGE06522.1"/>
    </source>
</evidence>
<dbReference type="Proteomes" id="UP001217185">
    <property type="component" value="Chromosome"/>
</dbReference>